<evidence type="ECO:0000259" key="14">
    <source>
        <dbReference type="PROSITE" id="PS50112"/>
    </source>
</evidence>
<dbReference type="NCBIfam" id="TIGR00229">
    <property type="entry name" value="sensory_box"/>
    <property type="match status" value="1"/>
</dbReference>
<comment type="catalytic activity">
    <reaction evidence="1">
        <text>ATP + protein L-histidine = ADP + protein N-phospho-L-histidine.</text>
        <dbReference type="EC" id="2.7.13.3"/>
    </reaction>
</comment>
<dbReference type="PRINTS" id="PR00344">
    <property type="entry name" value="BCTRLSENSOR"/>
</dbReference>
<dbReference type="PROSITE" id="PS50110">
    <property type="entry name" value="RESPONSE_REGULATORY"/>
    <property type="match status" value="1"/>
</dbReference>
<keyword evidence="8" id="KW-0902">Two-component regulatory system</keyword>
<evidence type="ECO:0000313" key="16">
    <source>
        <dbReference type="Proteomes" id="UP000198788"/>
    </source>
</evidence>
<evidence type="ECO:0000256" key="4">
    <source>
        <dbReference type="ARBA" id="ARBA00022679"/>
    </source>
</evidence>
<dbReference type="InterPro" id="IPR005467">
    <property type="entry name" value="His_kinase_dom"/>
</dbReference>
<dbReference type="InterPro" id="IPR003594">
    <property type="entry name" value="HATPase_dom"/>
</dbReference>
<dbReference type="FunFam" id="3.30.565.10:FF:000010">
    <property type="entry name" value="Sensor histidine kinase RcsC"/>
    <property type="match status" value="1"/>
</dbReference>
<dbReference type="InterPro" id="IPR036097">
    <property type="entry name" value="HisK_dim/P_sf"/>
</dbReference>
<dbReference type="SUPFAM" id="SSF55785">
    <property type="entry name" value="PYP-like sensor domain (PAS domain)"/>
    <property type="match status" value="1"/>
</dbReference>
<dbReference type="Gene3D" id="1.10.287.130">
    <property type="match status" value="1"/>
</dbReference>
<dbReference type="Pfam" id="PF00072">
    <property type="entry name" value="Response_reg"/>
    <property type="match status" value="1"/>
</dbReference>
<evidence type="ECO:0000256" key="9">
    <source>
        <dbReference type="ARBA" id="ARBA00064003"/>
    </source>
</evidence>
<dbReference type="STRING" id="871741.SAMN05192570_1473"/>
<evidence type="ECO:0000256" key="3">
    <source>
        <dbReference type="ARBA" id="ARBA00022553"/>
    </source>
</evidence>
<feature type="modified residue" description="4-aspartylphosphate" evidence="11">
    <location>
        <position position="455"/>
    </location>
</feature>
<dbReference type="SUPFAM" id="SSF47384">
    <property type="entry name" value="Homodimeric domain of signal transducing histidine kinase"/>
    <property type="match status" value="1"/>
</dbReference>
<dbReference type="Gene3D" id="3.30.565.10">
    <property type="entry name" value="Histidine kinase-like ATPase, C-terminal domain"/>
    <property type="match status" value="1"/>
</dbReference>
<sequence>MSLASLVETSLVADEPVSAPGDAGDAHLATFFDVSLDLLVIRDLQGHVVKASRSWEKVLGHRPADMEGRPLLRLLHPEDVAATRLSVHEVENRRRGDPVLGFINRYAHADGSYRTLEWRAQRYGDLIYGVARDVTDRIAAERAMAEARAAAEAANRAKSDFLANMSHEIRTPLNGVIGIVDALSRTALKPEQAEMVGLVRESGVVLERLVSDILDVSKIEAGHMTLESRPFDLVRALAPCIEGARSRAMDKGLDVVVAHDPAAQGRFIGDSTRVRQIVDNLMSNAIKFTAAGTISIRIEVDDAGLVRIEVQDTGVGFDAETGARLFGRFTQADTSITRRFGGTGLGLSICRSLAGMMGGDIAVDSTPGVGSRFTVRLPLARAAADPDSAANDAAPAVGARRDRPLRVLLAEDHPTNQRVVQLILASTGAELTIVEDGHRALEAFTAGTYDVVLMDMQMPTMDGLTATRAIRDLETRRGVSPTPIVMLSANAMPEHREEARAAGADLHVAKPITAASLLAGIEQAVG</sequence>
<dbReference type="GO" id="GO:0000155">
    <property type="term" value="F:phosphorelay sensor kinase activity"/>
    <property type="evidence" value="ECO:0007669"/>
    <property type="project" value="InterPro"/>
</dbReference>
<keyword evidence="3 11" id="KW-0597">Phosphoprotein</keyword>
<protein>
    <recommendedName>
        <fullName evidence="10">Sensory/regulatory protein RpfC</fullName>
        <ecNumber evidence="2">2.7.13.3</ecNumber>
    </recommendedName>
</protein>
<dbReference type="InterPro" id="IPR036890">
    <property type="entry name" value="HATPase_C_sf"/>
</dbReference>
<evidence type="ECO:0000256" key="8">
    <source>
        <dbReference type="ARBA" id="ARBA00023012"/>
    </source>
</evidence>
<evidence type="ECO:0000256" key="11">
    <source>
        <dbReference type="PROSITE-ProRule" id="PRU00169"/>
    </source>
</evidence>
<dbReference type="Gene3D" id="3.30.450.20">
    <property type="entry name" value="PAS domain"/>
    <property type="match status" value="1"/>
</dbReference>
<dbReference type="CDD" id="cd00082">
    <property type="entry name" value="HisKA"/>
    <property type="match status" value="1"/>
</dbReference>
<dbReference type="SUPFAM" id="SSF52172">
    <property type="entry name" value="CheY-like"/>
    <property type="match status" value="1"/>
</dbReference>
<dbReference type="Gene3D" id="3.40.50.2300">
    <property type="match status" value="1"/>
</dbReference>
<name>A0A1I6Q1B4_9CAUL</name>
<dbReference type="GO" id="GO:0005524">
    <property type="term" value="F:ATP binding"/>
    <property type="evidence" value="ECO:0007669"/>
    <property type="project" value="UniProtKB-KW"/>
</dbReference>
<dbReference type="InterPro" id="IPR004358">
    <property type="entry name" value="Sig_transdc_His_kin-like_C"/>
</dbReference>
<dbReference type="RefSeq" id="WP_092308298.1">
    <property type="nucleotide sequence ID" value="NZ_FOZV01000002.1"/>
</dbReference>
<keyword evidence="7" id="KW-0067">ATP-binding</keyword>
<dbReference type="EC" id="2.7.13.3" evidence="2"/>
<dbReference type="InterPro" id="IPR011006">
    <property type="entry name" value="CheY-like_superfamily"/>
</dbReference>
<dbReference type="AlphaFoldDB" id="A0A1I6Q1B4"/>
<keyword evidence="6" id="KW-0418">Kinase</keyword>
<dbReference type="PROSITE" id="PS50112">
    <property type="entry name" value="PAS"/>
    <property type="match status" value="1"/>
</dbReference>
<evidence type="ECO:0000256" key="7">
    <source>
        <dbReference type="ARBA" id="ARBA00022840"/>
    </source>
</evidence>
<dbReference type="InterPro" id="IPR000014">
    <property type="entry name" value="PAS"/>
</dbReference>
<dbReference type="InterPro" id="IPR013655">
    <property type="entry name" value="PAS_fold_3"/>
</dbReference>
<dbReference type="CDD" id="cd17546">
    <property type="entry name" value="REC_hyHK_CKI1_RcsC-like"/>
    <property type="match status" value="1"/>
</dbReference>
<feature type="domain" description="Histidine kinase" evidence="12">
    <location>
        <begin position="164"/>
        <end position="381"/>
    </location>
</feature>
<dbReference type="FunFam" id="1.10.287.130:FF:000002">
    <property type="entry name" value="Two-component osmosensing histidine kinase"/>
    <property type="match status" value="1"/>
</dbReference>
<keyword evidence="5" id="KW-0547">Nucleotide-binding</keyword>
<gene>
    <name evidence="15" type="ORF">SAMN05192570_1473</name>
</gene>
<dbReference type="EMBL" id="FOZV01000002">
    <property type="protein sequence ID" value="SFS46246.1"/>
    <property type="molecule type" value="Genomic_DNA"/>
</dbReference>
<keyword evidence="4" id="KW-0808">Transferase</keyword>
<dbReference type="SUPFAM" id="SSF55874">
    <property type="entry name" value="ATPase domain of HSP90 chaperone/DNA topoisomerase II/histidine kinase"/>
    <property type="match status" value="1"/>
</dbReference>
<evidence type="ECO:0000256" key="2">
    <source>
        <dbReference type="ARBA" id="ARBA00012438"/>
    </source>
</evidence>
<accession>A0A1I6Q1B4</accession>
<reference evidence="16" key="1">
    <citation type="submission" date="2016-10" db="EMBL/GenBank/DDBJ databases">
        <authorList>
            <person name="Varghese N."/>
            <person name="Submissions S."/>
        </authorList>
    </citation>
    <scope>NUCLEOTIDE SEQUENCE [LARGE SCALE GENOMIC DNA]</scope>
    <source>
        <strain evidence="16">CGMCC 1.10683</strain>
    </source>
</reference>
<dbReference type="CDD" id="cd00130">
    <property type="entry name" value="PAS"/>
    <property type="match status" value="1"/>
</dbReference>
<organism evidence="15 16">
    <name type="scientific">Brevundimonas viscosa</name>
    <dbReference type="NCBI Taxonomy" id="871741"/>
    <lineage>
        <taxon>Bacteria</taxon>
        <taxon>Pseudomonadati</taxon>
        <taxon>Pseudomonadota</taxon>
        <taxon>Alphaproteobacteria</taxon>
        <taxon>Caulobacterales</taxon>
        <taxon>Caulobacteraceae</taxon>
        <taxon>Brevundimonas</taxon>
    </lineage>
</organism>
<dbReference type="InterPro" id="IPR035965">
    <property type="entry name" value="PAS-like_dom_sf"/>
</dbReference>
<dbReference type="OrthoDB" id="9801651at2"/>
<dbReference type="InterPro" id="IPR003661">
    <property type="entry name" value="HisK_dim/P_dom"/>
</dbReference>
<dbReference type="PANTHER" id="PTHR45339">
    <property type="entry name" value="HYBRID SIGNAL TRANSDUCTION HISTIDINE KINASE J"/>
    <property type="match status" value="1"/>
</dbReference>
<evidence type="ECO:0000256" key="10">
    <source>
        <dbReference type="ARBA" id="ARBA00068150"/>
    </source>
</evidence>
<evidence type="ECO:0000256" key="5">
    <source>
        <dbReference type="ARBA" id="ARBA00022741"/>
    </source>
</evidence>
<feature type="domain" description="Response regulatory" evidence="13">
    <location>
        <begin position="406"/>
        <end position="525"/>
    </location>
</feature>
<dbReference type="SMART" id="SM00388">
    <property type="entry name" value="HisKA"/>
    <property type="match status" value="1"/>
</dbReference>
<dbReference type="InterPro" id="IPR001789">
    <property type="entry name" value="Sig_transdc_resp-reg_receiver"/>
</dbReference>
<dbReference type="PROSITE" id="PS50109">
    <property type="entry name" value="HIS_KIN"/>
    <property type="match status" value="1"/>
</dbReference>
<dbReference type="PANTHER" id="PTHR45339:SF1">
    <property type="entry name" value="HYBRID SIGNAL TRANSDUCTION HISTIDINE KINASE J"/>
    <property type="match status" value="1"/>
</dbReference>
<proteinExistence type="predicted"/>
<dbReference type="Pfam" id="PF08447">
    <property type="entry name" value="PAS_3"/>
    <property type="match status" value="1"/>
</dbReference>
<dbReference type="SMART" id="SM00387">
    <property type="entry name" value="HATPase_c"/>
    <property type="match status" value="1"/>
</dbReference>
<keyword evidence="16" id="KW-1185">Reference proteome</keyword>
<evidence type="ECO:0000259" key="12">
    <source>
        <dbReference type="PROSITE" id="PS50109"/>
    </source>
</evidence>
<evidence type="ECO:0000256" key="6">
    <source>
        <dbReference type="ARBA" id="ARBA00022777"/>
    </source>
</evidence>
<dbReference type="CDD" id="cd16922">
    <property type="entry name" value="HATPase_EvgS-ArcB-TorS-like"/>
    <property type="match status" value="1"/>
</dbReference>
<comment type="subunit">
    <text evidence="9">At low DSF concentrations, interacts with RpfF.</text>
</comment>
<dbReference type="Pfam" id="PF00512">
    <property type="entry name" value="HisKA"/>
    <property type="match status" value="1"/>
</dbReference>
<dbReference type="SMART" id="SM00091">
    <property type="entry name" value="PAS"/>
    <property type="match status" value="1"/>
</dbReference>
<feature type="domain" description="PAS" evidence="14">
    <location>
        <begin position="24"/>
        <end position="94"/>
    </location>
</feature>
<dbReference type="Proteomes" id="UP000198788">
    <property type="component" value="Unassembled WGS sequence"/>
</dbReference>
<dbReference type="Pfam" id="PF02518">
    <property type="entry name" value="HATPase_c"/>
    <property type="match status" value="1"/>
</dbReference>
<evidence type="ECO:0000256" key="1">
    <source>
        <dbReference type="ARBA" id="ARBA00000085"/>
    </source>
</evidence>
<evidence type="ECO:0000259" key="13">
    <source>
        <dbReference type="PROSITE" id="PS50110"/>
    </source>
</evidence>
<dbReference type="SMART" id="SM00448">
    <property type="entry name" value="REC"/>
    <property type="match status" value="1"/>
</dbReference>
<evidence type="ECO:0000313" key="15">
    <source>
        <dbReference type="EMBL" id="SFS46246.1"/>
    </source>
</evidence>